<accession>A0A2A4G0C7</accession>
<dbReference type="EMBL" id="NWUF01000003">
    <property type="protein sequence ID" value="PCE43453.1"/>
    <property type="molecule type" value="Genomic_DNA"/>
</dbReference>
<dbReference type="OrthoDB" id="8481292at2"/>
<sequence length="477" mass="53575">MKDGIFISWGANRELADEVAAQLRSELGRTVYVGGIGDVRSVSDIYFGPRIMSQMDTCSHAIILLQYAPPDPATKTFRPNIFMEWGYLLRSLRPEAIHPFLINAKRDALPSNLIGSNVPEITANDLRDPAERAALARDICARFRAEFLEEDFDGFSAFSRYDEIFSDLRARALDPGPLNERYVENALLHLVQPTFYRQERASLEFIVRVLGNKLDRMTEVTDLLGRIESFYDVTDRIAADGAEQAIRKDPAKLAKYHRDLSVIARNFSRLAKNSGERTAIFQVLAHNFAGLSELRKCYLIFEAGDIDASIANLSQAVAACDAFGKHETTKALWLGYAKRNLSRAFQAKARHLEQDHGGDPASMKTAATLRQDAEKALEEASEYRRQSRQRLATHGATYFSTQLDAEISLTDLDRLRAIGSSEEELLLFASECAQKFPAPSTIWLKLMVAIADESRLRGYERVLDLTARLLDKEPYPG</sequence>
<organism evidence="1 2">
    <name type="scientific">Rhizorhabdus dicambivorans</name>
    <dbReference type="NCBI Taxonomy" id="1850238"/>
    <lineage>
        <taxon>Bacteria</taxon>
        <taxon>Pseudomonadati</taxon>
        <taxon>Pseudomonadota</taxon>
        <taxon>Alphaproteobacteria</taxon>
        <taxon>Sphingomonadales</taxon>
        <taxon>Sphingomonadaceae</taxon>
        <taxon>Rhizorhabdus</taxon>
    </lineage>
</organism>
<dbReference type="Proteomes" id="UP000218934">
    <property type="component" value="Unassembled WGS sequence"/>
</dbReference>
<comment type="caution">
    <text evidence="1">The sequence shown here is derived from an EMBL/GenBank/DDBJ whole genome shotgun (WGS) entry which is preliminary data.</text>
</comment>
<name>A0A2A4G0C7_9SPHN</name>
<dbReference type="RefSeq" id="WP_066959913.1">
    <property type="nucleotide sequence ID" value="NZ_CP023449.1"/>
</dbReference>
<gene>
    <name evidence="1" type="ORF">COO09_03855</name>
</gene>
<keyword evidence="2" id="KW-1185">Reference proteome</keyword>
<evidence type="ECO:0000313" key="1">
    <source>
        <dbReference type="EMBL" id="PCE43453.1"/>
    </source>
</evidence>
<proteinExistence type="predicted"/>
<dbReference type="AlphaFoldDB" id="A0A2A4G0C7"/>
<evidence type="ECO:0008006" key="3">
    <source>
        <dbReference type="Google" id="ProtNLM"/>
    </source>
</evidence>
<reference evidence="1 2" key="1">
    <citation type="submission" date="2017-09" db="EMBL/GenBank/DDBJ databases">
        <title>The Catabolism of 3,6-Dichlorosalicylic acid is Initiated by the Cytochrome P450 Monooxygenase DsmABC in Rhizorhabdus dicambivorans Ndbn-20.</title>
        <authorList>
            <person name="Na L."/>
        </authorList>
    </citation>
    <scope>NUCLEOTIDE SEQUENCE [LARGE SCALE GENOMIC DNA]</scope>
    <source>
        <strain evidence="1 2">Ndbn-20m</strain>
    </source>
</reference>
<dbReference type="KEGG" id="rdi:CMV14_01535"/>
<evidence type="ECO:0000313" key="2">
    <source>
        <dbReference type="Proteomes" id="UP000218934"/>
    </source>
</evidence>
<protein>
    <recommendedName>
        <fullName evidence="3">TIR domain-containing protein</fullName>
    </recommendedName>
</protein>